<evidence type="ECO:0000256" key="5">
    <source>
        <dbReference type="SAM" id="SignalP"/>
    </source>
</evidence>
<reference evidence="6" key="1">
    <citation type="submission" date="2014-09" db="EMBL/GenBank/DDBJ databases">
        <title>Draft genome sequence of an oleaginous Mucoromycotina fungus Mucor ambiguus NBRC6742.</title>
        <authorList>
            <person name="Takeda I."/>
            <person name="Yamane N."/>
            <person name="Morita T."/>
            <person name="Tamano K."/>
            <person name="Machida M."/>
            <person name="Baker S."/>
            <person name="Koike H."/>
        </authorList>
    </citation>
    <scope>NUCLEOTIDE SEQUENCE</scope>
    <source>
        <strain evidence="6">NBRC 6742</strain>
    </source>
</reference>
<evidence type="ECO:0000256" key="1">
    <source>
        <dbReference type="ARBA" id="ARBA00004613"/>
    </source>
</evidence>
<dbReference type="EMBL" id="DF836565">
    <property type="protein sequence ID" value="GAN09587.1"/>
    <property type="molecule type" value="Genomic_DNA"/>
</dbReference>
<gene>
    <name evidence="6" type="ORF">MAM1_0276c09117</name>
</gene>
<organism evidence="6">
    <name type="scientific">Mucor ambiguus</name>
    <dbReference type="NCBI Taxonomy" id="91626"/>
    <lineage>
        <taxon>Eukaryota</taxon>
        <taxon>Fungi</taxon>
        <taxon>Fungi incertae sedis</taxon>
        <taxon>Mucoromycota</taxon>
        <taxon>Mucoromycotina</taxon>
        <taxon>Mucoromycetes</taxon>
        <taxon>Mucorales</taxon>
        <taxon>Mucorineae</taxon>
        <taxon>Mucoraceae</taxon>
        <taxon>Mucor</taxon>
    </lineage>
</organism>
<keyword evidence="3 5" id="KW-0732">Signal</keyword>
<comment type="similarity">
    <text evidence="4">Belongs to the EXORDIUM family.</text>
</comment>
<feature type="signal peptide" evidence="5">
    <location>
        <begin position="1"/>
        <end position="20"/>
    </location>
</feature>
<evidence type="ECO:0000256" key="2">
    <source>
        <dbReference type="ARBA" id="ARBA00022525"/>
    </source>
</evidence>
<dbReference type="GO" id="GO:0005576">
    <property type="term" value="C:extracellular region"/>
    <property type="evidence" value="ECO:0007669"/>
    <property type="project" value="UniProtKB-SubCell"/>
</dbReference>
<dbReference type="OrthoDB" id="2016249at2759"/>
<feature type="chain" id="PRO_5002199916" evidence="5">
    <location>
        <begin position="21"/>
        <end position="258"/>
    </location>
</feature>
<dbReference type="Pfam" id="PF04674">
    <property type="entry name" value="Phi_1"/>
    <property type="match status" value="1"/>
</dbReference>
<comment type="subcellular location">
    <subcellularLocation>
        <location evidence="1">Secreted</location>
    </subcellularLocation>
</comment>
<evidence type="ECO:0000256" key="3">
    <source>
        <dbReference type="ARBA" id="ARBA00022729"/>
    </source>
</evidence>
<dbReference type="PANTHER" id="PTHR31279">
    <property type="entry name" value="PROTEIN EXORDIUM-LIKE 5"/>
    <property type="match status" value="1"/>
</dbReference>
<sequence length="258" mass="27469">MNFTNLIVCLFSVALSLVSAQQTVQSGASTNAVISQYGSTFKNAGGSVLHDKVNVKQYTDKNGKAVTGPLNLAAAVNDAGSHSLNLTNTIHKQIVLDAVNSGFLSPVNRLDSNGIYIIMGGPDVSDNDFCKVNCGYNGYSDEFQYMFIGYPGICPDTCVPSVNKASSPNNSPAMDAAITIFSHELQDILTDPRGDGWEIQNSNVTIELGDFCSGQGTSSDQFGNITQSSTGSYNIELNDHKYLVQTVLDLAAQQCKLG</sequence>
<evidence type="ECO:0000256" key="4">
    <source>
        <dbReference type="ARBA" id="ARBA00023591"/>
    </source>
</evidence>
<accession>A0A0C9N0Y5</accession>
<keyword evidence="2" id="KW-0964">Secreted</keyword>
<evidence type="ECO:0000313" key="6">
    <source>
        <dbReference type="EMBL" id="GAN09587.1"/>
    </source>
</evidence>
<dbReference type="AlphaFoldDB" id="A0A0C9N0Y5"/>
<dbReference type="Proteomes" id="UP000053815">
    <property type="component" value="Unassembled WGS sequence"/>
</dbReference>
<evidence type="ECO:0000313" key="7">
    <source>
        <dbReference type="Proteomes" id="UP000053815"/>
    </source>
</evidence>
<dbReference type="InterPro" id="IPR006766">
    <property type="entry name" value="EXORDIUM-like"/>
</dbReference>
<dbReference type="PANTHER" id="PTHR31279:SF58">
    <property type="entry name" value="PROTEIN EXORDIUM-LIKE 2"/>
    <property type="match status" value="1"/>
</dbReference>
<protein>
    <submittedName>
        <fullName evidence="6">Uncharacterized protein</fullName>
    </submittedName>
</protein>
<keyword evidence="7" id="KW-1185">Reference proteome</keyword>
<proteinExistence type="inferred from homology"/>
<name>A0A0C9N0Y5_9FUNG</name>